<evidence type="ECO:0000313" key="3">
    <source>
        <dbReference type="Proteomes" id="UP000192578"/>
    </source>
</evidence>
<dbReference type="PANTHER" id="PTHR10513">
    <property type="entry name" value="DEOXYNUCLEOSIDE KINASE"/>
    <property type="match status" value="1"/>
</dbReference>
<comment type="caution">
    <text evidence="2">The sequence shown here is derived from an EMBL/GenBank/DDBJ whole genome shotgun (WGS) entry which is preliminary data.</text>
</comment>
<keyword evidence="2" id="KW-0808">Transferase</keyword>
<evidence type="ECO:0000313" key="2">
    <source>
        <dbReference type="EMBL" id="OQV23520.1"/>
    </source>
</evidence>
<dbReference type="GO" id="GO:0005739">
    <property type="term" value="C:mitochondrion"/>
    <property type="evidence" value="ECO:0007669"/>
    <property type="project" value="TreeGrafter"/>
</dbReference>
<dbReference type="InterPro" id="IPR031314">
    <property type="entry name" value="DNK_dom"/>
</dbReference>
<dbReference type="EMBL" id="MTYJ01000011">
    <property type="protein sequence ID" value="OQV23520.1"/>
    <property type="molecule type" value="Genomic_DNA"/>
</dbReference>
<dbReference type="GO" id="GO:0019136">
    <property type="term" value="F:deoxynucleoside kinase activity"/>
    <property type="evidence" value="ECO:0007669"/>
    <property type="project" value="TreeGrafter"/>
</dbReference>
<dbReference type="Pfam" id="PF01712">
    <property type="entry name" value="dNK"/>
    <property type="match status" value="1"/>
</dbReference>
<dbReference type="OrthoDB" id="567086at2759"/>
<dbReference type="AlphaFoldDB" id="A0A1W0X816"/>
<name>A0A1W0X816_HYPEX</name>
<keyword evidence="3" id="KW-1185">Reference proteome</keyword>
<protein>
    <submittedName>
        <fullName evidence="2">Deoxynucleoside kinase</fullName>
    </submittedName>
</protein>
<sequence length="321" mass="36274">MAVVANSLTSAVRSLLAPARAASKAPFRKKLIAASGGGGSVACWMKNMELPSENSLRTSAARSFASRTGCKPAEYSPKRPKTSHSTVIVEGNIGSGKAQLLNYFSTFPSVQVCEEPIELWRNKNGQNLLDLMYKDPKANSFAFQNYVLETMLDLHDQGMEKPVSMIERSFYSARYIFVENLKRNGLLTESEYHALEKQFQSYLTAETRNTKVDLILYIRTDPEIAHQRIMHRGRAEELSISVDYLRELHSRYEDWLCSGKFPIPAPIMVIDGNVSIKEVREQLRKRKDEILFGWSENPDLVDVDVSPRRETFSPKKFAAVA</sequence>
<dbReference type="InterPro" id="IPR027417">
    <property type="entry name" value="P-loop_NTPase"/>
</dbReference>
<evidence type="ECO:0000259" key="1">
    <source>
        <dbReference type="Pfam" id="PF01712"/>
    </source>
</evidence>
<dbReference type="InterPro" id="IPR050566">
    <property type="entry name" value="Deoxyribonucleoside_kinase"/>
</dbReference>
<dbReference type="PANTHER" id="PTHR10513:SF24">
    <property type="entry name" value="THYMIDINE KINASE 2, MITOCHONDRIAL"/>
    <property type="match status" value="1"/>
</dbReference>
<gene>
    <name evidence="2" type="ORF">BV898_02637</name>
</gene>
<proteinExistence type="predicted"/>
<dbReference type="Gene3D" id="3.40.50.300">
    <property type="entry name" value="P-loop containing nucleotide triphosphate hydrolases"/>
    <property type="match status" value="1"/>
</dbReference>
<feature type="domain" description="Deoxynucleoside kinase" evidence="1">
    <location>
        <begin position="88"/>
        <end position="285"/>
    </location>
</feature>
<keyword evidence="2" id="KW-0418">Kinase</keyword>
<organism evidence="2 3">
    <name type="scientific">Hypsibius exemplaris</name>
    <name type="common">Freshwater tardigrade</name>
    <dbReference type="NCBI Taxonomy" id="2072580"/>
    <lineage>
        <taxon>Eukaryota</taxon>
        <taxon>Metazoa</taxon>
        <taxon>Ecdysozoa</taxon>
        <taxon>Tardigrada</taxon>
        <taxon>Eutardigrada</taxon>
        <taxon>Parachela</taxon>
        <taxon>Hypsibioidea</taxon>
        <taxon>Hypsibiidae</taxon>
        <taxon>Hypsibius</taxon>
    </lineage>
</organism>
<dbReference type="Proteomes" id="UP000192578">
    <property type="component" value="Unassembled WGS sequence"/>
</dbReference>
<dbReference type="SUPFAM" id="SSF52540">
    <property type="entry name" value="P-loop containing nucleoside triphosphate hydrolases"/>
    <property type="match status" value="1"/>
</dbReference>
<accession>A0A1W0X816</accession>
<dbReference type="CDD" id="cd01673">
    <property type="entry name" value="dNK"/>
    <property type="match status" value="1"/>
</dbReference>
<reference evidence="3" key="1">
    <citation type="submission" date="2017-01" db="EMBL/GenBank/DDBJ databases">
        <title>Comparative genomics of anhydrobiosis in the tardigrade Hypsibius dujardini.</title>
        <authorList>
            <person name="Yoshida Y."/>
            <person name="Koutsovoulos G."/>
            <person name="Laetsch D."/>
            <person name="Stevens L."/>
            <person name="Kumar S."/>
            <person name="Horikawa D."/>
            <person name="Ishino K."/>
            <person name="Komine S."/>
            <person name="Tomita M."/>
            <person name="Blaxter M."/>
            <person name="Arakawa K."/>
        </authorList>
    </citation>
    <scope>NUCLEOTIDE SEQUENCE [LARGE SCALE GENOMIC DNA]</scope>
    <source>
        <strain evidence="3">Z151</strain>
    </source>
</reference>